<proteinExistence type="predicted"/>
<keyword evidence="2" id="KW-1185">Reference proteome</keyword>
<dbReference type="Proteomes" id="UP001055439">
    <property type="component" value="Chromosome 6"/>
</dbReference>
<name>A0A9E7GK40_9LILI</name>
<dbReference type="EMBL" id="CP097508">
    <property type="protein sequence ID" value="URE13479.1"/>
    <property type="molecule type" value="Genomic_DNA"/>
</dbReference>
<organism evidence="1 2">
    <name type="scientific">Musa troglodytarum</name>
    <name type="common">fe'i banana</name>
    <dbReference type="NCBI Taxonomy" id="320322"/>
    <lineage>
        <taxon>Eukaryota</taxon>
        <taxon>Viridiplantae</taxon>
        <taxon>Streptophyta</taxon>
        <taxon>Embryophyta</taxon>
        <taxon>Tracheophyta</taxon>
        <taxon>Spermatophyta</taxon>
        <taxon>Magnoliopsida</taxon>
        <taxon>Liliopsida</taxon>
        <taxon>Zingiberales</taxon>
        <taxon>Musaceae</taxon>
        <taxon>Musa</taxon>
    </lineage>
</organism>
<protein>
    <submittedName>
        <fullName evidence="1">Uncharacterized protein</fullName>
    </submittedName>
</protein>
<dbReference type="AlphaFoldDB" id="A0A9E7GK40"/>
<reference evidence="1" key="1">
    <citation type="submission" date="2022-05" db="EMBL/GenBank/DDBJ databases">
        <title>The Musa troglodytarum L. genome provides insights into the mechanism of non-climacteric behaviour and enrichment of carotenoids.</title>
        <authorList>
            <person name="Wang J."/>
        </authorList>
    </citation>
    <scope>NUCLEOTIDE SEQUENCE</scope>
    <source>
        <tissue evidence="1">Leaf</tissue>
    </source>
</reference>
<evidence type="ECO:0000313" key="1">
    <source>
        <dbReference type="EMBL" id="URE13479.1"/>
    </source>
</evidence>
<gene>
    <name evidence="1" type="ORF">MUK42_24725</name>
</gene>
<evidence type="ECO:0000313" key="2">
    <source>
        <dbReference type="Proteomes" id="UP001055439"/>
    </source>
</evidence>
<sequence>MRSRDTAIRNRSRWWHLARQTSITGAILWRRLTGHQMGILITRGNQEKEVVVVEEEKMAKGVEMVACPPEVAEQMIEKKTLWPRMCCLLLRPYLQLIQLEQLHQEAQNELTMLCLLCNRFAHPDPRSLHQRKAILEGPNYVRWEGLSNVWVQSDALHVEYKAILEGLKYVRQEGLNNV</sequence>
<accession>A0A9E7GK40</accession>